<keyword evidence="1" id="KW-0175">Coiled coil</keyword>
<reference evidence="2" key="1">
    <citation type="submission" date="2021-12" db="EMBL/GenBank/DDBJ databases">
        <authorList>
            <person name="King R."/>
        </authorList>
    </citation>
    <scope>NUCLEOTIDE SEQUENCE</scope>
</reference>
<dbReference type="Gene3D" id="3.40.50.300">
    <property type="entry name" value="P-loop containing nucleotide triphosphate hydrolases"/>
    <property type="match status" value="1"/>
</dbReference>
<evidence type="ECO:0000313" key="2">
    <source>
        <dbReference type="EMBL" id="CAH0551264.1"/>
    </source>
</evidence>
<keyword evidence="3" id="KW-1185">Reference proteome</keyword>
<evidence type="ECO:0000256" key="1">
    <source>
        <dbReference type="SAM" id="Coils"/>
    </source>
</evidence>
<dbReference type="Gene3D" id="1.20.890.10">
    <property type="entry name" value="cAMP-dependent protein kinase regulatory subunit, dimerization-anchoring domain"/>
    <property type="match status" value="1"/>
</dbReference>
<name>A0A9P0AYN4_BRAAE</name>
<dbReference type="InterPro" id="IPR027417">
    <property type="entry name" value="P-loop_NTPase"/>
</dbReference>
<protein>
    <submittedName>
        <fullName evidence="2">Uncharacterized protein</fullName>
    </submittedName>
</protein>
<feature type="coiled-coil region" evidence="1">
    <location>
        <begin position="106"/>
        <end position="140"/>
    </location>
</feature>
<dbReference type="Pfam" id="PF05186">
    <property type="entry name" value="Dpy-30"/>
    <property type="match status" value="1"/>
</dbReference>
<dbReference type="AlphaFoldDB" id="A0A9P0AYN4"/>
<accession>A0A9P0AYN4</accession>
<dbReference type="OrthoDB" id="10262413at2759"/>
<dbReference type="Proteomes" id="UP001154078">
    <property type="component" value="Chromosome 2"/>
</dbReference>
<dbReference type="InterPro" id="IPR007858">
    <property type="entry name" value="Dpy-30_motif"/>
</dbReference>
<evidence type="ECO:0000313" key="3">
    <source>
        <dbReference type="Proteomes" id="UP001154078"/>
    </source>
</evidence>
<dbReference type="EMBL" id="OV121133">
    <property type="protein sequence ID" value="CAH0551264.1"/>
    <property type="molecule type" value="Genomic_DNA"/>
</dbReference>
<dbReference type="InterPro" id="IPR047499">
    <property type="entry name" value="DD_AK7"/>
</dbReference>
<sequence length="247" mass="28748">MIGNASSKLLPHFVISLKASDDFLNARVMALPESQIQNTHYDEKGMIRRLAEFRANNTEDNSMLNFFDEIEIHPIIINIEDDDLTLDCILEYLSTIVGEPNTFGLTPEEEVELNRLQEENERLREEQEKLRAKAEENECQIAFQDKMEEWTDMLQKYQKEEEKVLTAKAEPLRFYLMRYVFPVLIRGLVETAKVKPPEPLTFLAEFLFKENPEGKMFDPSYTEDGETLLVQYETNIEGVMLENIPDA</sequence>
<gene>
    <name evidence="2" type="ORF">MELIAE_LOCUS3910</name>
</gene>
<organism evidence="2 3">
    <name type="scientific">Brassicogethes aeneus</name>
    <name type="common">Rape pollen beetle</name>
    <name type="synonym">Meligethes aeneus</name>
    <dbReference type="NCBI Taxonomy" id="1431903"/>
    <lineage>
        <taxon>Eukaryota</taxon>
        <taxon>Metazoa</taxon>
        <taxon>Ecdysozoa</taxon>
        <taxon>Arthropoda</taxon>
        <taxon>Hexapoda</taxon>
        <taxon>Insecta</taxon>
        <taxon>Pterygota</taxon>
        <taxon>Neoptera</taxon>
        <taxon>Endopterygota</taxon>
        <taxon>Coleoptera</taxon>
        <taxon>Polyphaga</taxon>
        <taxon>Cucujiformia</taxon>
        <taxon>Nitidulidae</taxon>
        <taxon>Meligethinae</taxon>
        <taxon>Brassicogethes</taxon>
    </lineage>
</organism>
<proteinExistence type="predicted"/>
<dbReference type="CDD" id="cd22967">
    <property type="entry name" value="DD_AK7"/>
    <property type="match status" value="1"/>
</dbReference>